<proteinExistence type="predicted"/>
<gene>
    <name evidence="1" type="ORF">QYF61_017420</name>
</gene>
<name>A0AAN7RW17_MYCAM</name>
<dbReference type="EMBL" id="JAUNZN010000007">
    <property type="protein sequence ID" value="KAK4818675.1"/>
    <property type="molecule type" value="Genomic_DNA"/>
</dbReference>
<dbReference type="AlphaFoldDB" id="A0AAN7RW17"/>
<dbReference type="Proteomes" id="UP001333110">
    <property type="component" value="Unassembled WGS sequence"/>
</dbReference>
<keyword evidence="2" id="KW-1185">Reference proteome</keyword>
<protein>
    <submittedName>
        <fullName evidence="1">Uncharacterized protein</fullName>
    </submittedName>
</protein>
<reference evidence="1 2" key="1">
    <citation type="journal article" date="2023" name="J. Hered.">
        <title>Chromosome-level genome of the wood stork (Mycteria americana) provides insight into avian chromosome evolution.</title>
        <authorList>
            <person name="Flamio R. Jr."/>
            <person name="Ramstad K.M."/>
        </authorList>
    </citation>
    <scope>NUCLEOTIDE SEQUENCE [LARGE SCALE GENOMIC DNA]</scope>
    <source>
        <strain evidence="1">JAX WOST 10</strain>
    </source>
</reference>
<comment type="caution">
    <text evidence="1">The sequence shown here is derived from an EMBL/GenBank/DDBJ whole genome shotgun (WGS) entry which is preliminary data.</text>
</comment>
<accession>A0AAN7RW17</accession>
<sequence length="225" mass="24820">MPRKMLIQASQHQGRLFHYEGDRALAQVAQRCCGVSILGDIQKLSGHGPGQLAAGDRLAGDSSAERGFGVSADSKRNMSQQRALEAEKTNSILGCVNKSTASRAGSSVPEWYQYARVSSVKGGWGLEHLPCEERPGDLQVEKRKMLNTSYRVSGIGSERELDLSGYLCVPIHVIVSNTWAPRRLEITEPWYTGTIDYPKTFLTKHVEQTGQDFSPQKNKPETTAK</sequence>
<evidence type="ECO:0000313" key="1">
    <source>
        <dbReference type="EMBL" id="KAK4818675.1"/>
    </source>
</evidence>
<evidence type="ECO:0000313" key="2">
    <source>
        <dbReference type="Proteomes" id="UP001333110"/>
    </source>
</evidence>
<organism evidence="1 2">
    <name type="scientific">Mycteria americana</name>
    <name type="common">Wood stork</name>
    <dbReference type="NCBI Taxonomy" id="33587"/>
    <lineage>
        <taxon>Eukaryota</taxon>
        <taxon>Metazoa</taxon>
        <taxon>Chordata</taxon>
        <taxon>Craniata</taxon>
        <taxon>Vertebrata</taxon>
        <taxon>Euteleostomi</taxon>
        <taxon>Archelosauria</taxon>
        <taxon>Archosauria</taxon>
        <taxon>Dinosauria</taxon>
        <taxon>Saurischia</taxon>
        <taxon>Theropoda</taxon>
        <taxon>Coelurosauria</taxon>
        <taxon>Aves</taxon>
        <taxon>Neognathae</taxon>
        <taxon>Neoaves</taxon>
        <taxon>Aequornithes</taxon>
        <taxon>Ciconiiformes</taxon>
        <taxon>Ciconiidae</taxon>
        <taxon>Mycteria</taxon>
    </lineage>
</organism>